<evidence type="ECO:0000313" key="12">
    <source>
        <dbReference type="Proteomes" id="UP000323300"/>
    </source>
</evidence>
<dbReference type="Proteomes" id="UP000323300">
    <property type="component" value="Unassembled WGS sequence"/>
</dbReference>
<keyword evidence="5 9" id="KW-0627">Porphyrin biosynthesis</keyword>
<keyword evidence="4 9" id="KW-0456">Lyase</keyword>
<evidence type="ECO:0000256" key="5">
    <source>
        <dbReference type="ARBA" id="ARBA00023244"/>
    </source>
</evidence>
<dbReference type="GO" id="GO:0006782">
    <property type="term" value="P:protoporphyrinogen IX biosynthetic process"/>
    <property type="evidence" value="ECO:0007669"/>
    <property type="project" value="UniProtKB-UniRule"/>
</dbReference>
<evidence type="ECO:0000256" key="2">
    <source>
        <dbReference type="ARBA" id="ARBA00008133"/>
    </source>
</evidence>
<dbReference type="RefSeq" id="WP_244621659.1">
    <property type="nucleotide sequence ID" value="NZ_BSPE01000007.1"/>
</dbReference>
<dbReference type="UniPathway" id="UPA00251">
    <property type="reaction ID" value="UER00320"/>
</dbReference>
<evidence type="ECO:0000256" key="1">
    <source>
        <dbReference type="ARBA" id="ARBA00004772"/>
    </source>
</evidence>
<reference evidence="11 12" key="1">
    <citation type="submission" date="2016-10" db="EMBL/GenBank/DDBJ databases">
        <authorList>
            <person name="Varghese N."/>
            <person name="Submissions S."/>
        </authorList>
    </citation>
    <scope>NUCLEOTIDE SEQUENCE [LARGE SCALE GENOMIC DNA]</scope>
    <source>
        <strain evidence="11 12">DSM 21822</strain>
    </source>
</reference>
<evidence type="ECO:0000256" key="6">
    <source>
        <dbReference type="ARBA" id="ARBA00037589"/>
    </source>
</evidence>
<evidence type="ECO:0000256" key="7">
    <source>
        <dbReference type="ARBA" id="ARBA00040167"/>
    </source>
</evidence>
<comment type="pathway">
    <text evidence="1 9">Porphyrin-containing compound metabolism; protoporphyrin-IX biosynthesis; coproporphyrinogen-III from 5-aminolevulinate: step 3/4.</text>
</comment>
<evidence type="ECO:0000256" key="9">
    <source>
        <dbReference type="RuleBase" id="RU366031"/>
    </source>
</evidence>
<evidence type="ECO:0000256" key="8">
    <source>
        <dbReference type="ARBA" id="ARBA00048617"/>
    </source>
</evidence>
<dbReference type="InterPro" id="IPR036108">
    <property type="entry name" value="4pyrrol_syn_uPrphyn_synt_sf"/>
</dbReference>
<dbReference type="PANTHER" id="PTHR38042">
    <property type="entry name" value="UROPORPHYRINOGEN-III SYNTHASE, CHLOROPLASTIC"/>
    <property type="match status" value="1"/>
</dbReference>
<keyword evidence="12" id="KW-1185">Reference proteome</keyword>
<evidence type="ECO:0000313" key="11">
    <source>
        <dbReference type="EMBL" id="SFK24864.1"/>
    </source>
</evidence>
<dbReference type="SUPFAM" id="SSF69618">
    <property type="entry name" value="HemD-like"/>
    <property type="match status" value="1"/>
</dbReference>
<gene>
    <name evidence="11" type="ORF">SAMN04488498_10470</name>
</gene>
<dbReference type="Gene3D" id="3.40.50.10090">
    <property type="match status" value="2"/>
</dbReference>
<evidence type="ECO:0000256" key="3">
    <source>
        <dbReference type="ARBA" id="ARBA00013109"/>
    </source>
</evidence>
<dbReference type="PANTHER" id="PTHR38042:SF1">
    <property type="entry name" value="UROPORPHYRINOGEN-III SYNTHASE, CHLOROPLASTIC"/>
    <property type="match status" value="1"/>
</dbReference>
<evidence type="ECO:0000256" key="4">
    <source>
        <dbReference type="ARBA" id="ARBA00023239"/>
    </source>
</evidence>
<comment type="function">
    <text evidence="6 9">Catalyzes cyclization of the linear tetrapyrrole, hydroxymethylbilane, to the macrocyclic uroporphyrinogen III.</text>
</comment>
<organism evidence="11 12">
    <name type="scientific">Neomesorhizobium albiziae</name>
    <dbReference type="NCBI Taxonomy" id="335020"/>
    <lineage>
        <taxon>Bacteria</taxon>
        <taxon>Pseudomonadati</taxon>
        <taxon>Pseudomonadota</taxon>
        <taxon>Alphaproteobacteria</taxon>
        <taxon>Hyphomicrobiales</taxon>
        <taxon>Phyllobacteriaceae</taxon>
        <taxon>Neomesorhizobium</taxon>
    </lineage>
</organism>
<accession>A0A1I3XZ69</accession>
<proteinExistence type="inferred from homology"/>
<dbReference type="InterPro" id="IPR039793">
    <property type="entry name" value="UROS/Hem4"/>
</dbReference>
<comment type="catalytic activity">
    <reaction evidence="8 9">
        <text>hydroxymethylbilane = uroporphyrinogen III + H2O</text>
        <dbReference type="Rhea" id="RHEA:18965"/>
        <dbReference type="ChEBI" id="CHEBI:15377"/>
        <dbReference type="ChEBI" id="CHEBI:57308"/>
        <dbReference type="ChEBI" id="CHEBI:57845"/>
        <dbReference type="EC" id="4.2.1.75"/>
    </reaction>
</comment>
<sequence length="238" mass="25078">MNGRVLVTRPQPGASRTALRLAKAGFEPVVLPLTEIRPIVAEPVSTAVDAIAVTSANAIRSASAALIAPLTEKPLFAVGPRTAKVADKAGFKRIVEADGDAAGLAAKMAARLRPGTRVLYLCGKVRRPDFEASAADAGLLLEVLETYDTVEIAHPAELADATLRADPIDAALVLSARAAELIASRVRPGPLAHLFEDTRYFCMSSRVAAALTGIDPSHIYIAERPEEDALIALLARES</sequence>
<dbReference type="CDD" id="cd06578">
    <property type="entry name" value="HemD"/>
    <property type="match status" value="1"/>
</dbReference>
<feature type="domain" description="Tetrapyrrole biosynthesis uroporphyrinogen III synthase" evidence="10">
    <location>
        <begin position="16"/>
        <end position="232"/>
    </location>
</feature>
<dbReference type="EC" id="4.2.1.75" evidence="3 9"/>
<dbReference type="GO" id="GO:0004852">
    <property type="term" value="F:uroporphyrinogen-III synthase activity"/>
    <property type="evidence" value="ECO:0007669"/>
    <property type="project" value="UniProtKB-UniRule"/>
</dbReference>
<dbReference type="GO" id="GO:0006780">
    <property type="term" value="P:uroporphyrinogen III biosynthetic process"/>
    <property type="evidence" value="ECO:0007669"/>
    <property type="project" value="UniProtKB-UniRule"/>
</dbReference>
<dbReference type="EMBL" id="FOSL01000004">
    <property type="protein sequence ID" value="SFK24864.1"/>
    <property type="molecule type" value="Genomic_DNA"/>
</dbReference>
<comment type="similarity">
    <text evidence="2 9">Belongs to the uroporphyrinogen-III synthase family.</text>
</comment>
<protein>
    <recommendedName>
        <fullName evidence="7 9">Uroporphyrinogen-III synthase</fullName>
        <ecNumber evidence="3 9">4.2.1.75</ecNumber>
    </recommendedName>
</protein>
<evidence type="ECO:0000259" key="10">
    <source>
        <dbReference type="Pfam" id="PF02602"/>
    </source>
</evidence>
<dbReference type="AlphaFoldDB" id="A0A1I3XZ69"/>
<name>A0A1I3XZ69_9HYPH</name>
<dbReference type="InterPro" id="IPR003754">
    <property type="entry name" value="4pyrrol_synth_uPrphyn_synth"/>
</dbReference>
<dbReference type="Pfam" id="PF02602">
    <property type="entry name" value="HEM4"/>
    <property type="match status" value="1"/>
</dbReference>
<dbReference type="NCBIfam" id="NF006621">
    <property type="entry name" value="PRK09189.1"/>
    <property type="match status" value="1"/>
</dbReference>